<gene>
    <name evidence="3" type="ORF">LPJ64_002608</name>
</gene>
<dbReference type="GO" id="GO:0034472">
    <property type="term" value="P:snRNA 3'-end processing"/>
    <property type="evidence" value="ECO:0007669"/>
    <property type="project" value="TreeGrafter"/>
</dbReference>
<dbReference type="AlphaFoldDB" id="A0A9W7XNC0"/>
<evidence type="ECO:0000313" key="3">
    <source>
        <dbReference type="EMBL" id="KAJ1645853.1"/>
    </source>
</evidence>
<comment type="similarity">
    <text evidence="1">Belongs to the Integrator subunit 7 family.</text>
</comment>
<proteinExistence type="inferred from homology"/>
<keyword evidence="4" id="KW-1185">Reference proteome</keyword>
<evidence type="ECO:0000313" key="4">
    <source>
        <dbReference type="Proteomes" id="UP001145021"/>
    </source>
</evidence>
<protein>
    <recommendedName>
        <fullName evidence="2">Integrator complex subunit 7 N-terminal domain-containing protein</fullName>
    </recommendedName>
</protein>
<dbReference type="PANTHER" id="PTHR13322:SF2">
    <property type="entry name" value="INTEGRATOR COMPLEX SUBUNIT 7"/>
    <property type="match status" value="1"/>
</dbReference>
<dbReference type="InterPro" id="IPR033060">
    <property type="entry name" value="INTS7"/>
</dbReference>
<dbReference type="EMBL" id="JANBOH010000086">
    <property type="protein sequence ID" value="KAJ1645853.1"/>
    <property type="molecule type" value="Genomic_DNA"/>
</dbReference>
<comment type="caution">
    <text evidence="3">The sequence shown here is derived from an EMBL/GenBank/DDBJ whole genome shotgun (WGS) entry which is preliminary data.</text>
</comment>
<dbReference type="PANTHER" id="PTHR13322">
    <property type="entry name" value="C1ORF73 PROTEIN"/>
    <property type="match status" value="1"/>
</dbReference>
<dbReference type="InterPro" id="IPR016024">
    <property type="entry name" value="ARM-type_fold"/>
</dbReference>
<organism evidence="3 4">
    <name type="scientific">Coemansia asiatica</name>
    <dbReference type="NCBI Taxonomy" id="1052880"/>
    <lineage>
        <taxon>Eukaryota</taxon>
        <taxon>Fungi</taxon>
        <taxon>Fungi incertae sedis</taxon>
        <taxon>Zoopagomycota</taxon>
        <taxon>Kickxellomycotina</taxon>
        <taxon>Kickxellomycetes</taxon>
        <taxon>Kickxellales</taxon>
        <taxon>Kickxellaceae</taxon>
        <taxon>Coemansia</taxon>
    </lineage>
</organism>
<name>A0A9W7XNC0_9FUNG</name>
<feature type="domain" description="Integrator complex subunit 7 N-terminal" evidence="2">
    <location>
        <begin position="24"/>
        <end position="226"/>
    </location>
</feature>
<dbReference type="GO" id="GO:0032039">
    <property type="term" value="C:integrator complex"/>
    <property type="evidence" value="ECO:0007669"/>
    <property type="project" value="InterPro"/>
</dbReference>
<evidence type="ECO:0000259" key="2">
    <source>
        <dbReference type="Pfam" id="PF24436"/>
    </source>
</evidence>
<reference evidence="3" key="1">
    <citation type="submission" date="2022-07" db="EMBL/GenBank/DDBJ databases">
        <title>Phylogenomic reconstructions and comparative analyses of Kickxellomycotina fungi.</title>
        <authorList>
            <person name="Reynolds N.K."/>
            <person name="Stajich J.E."/>
            <person name="Barry K."/>
            <person name="Grigoriev I.V."/>
            <person name="Crous P."/>
            <person name="Smith M.E."/>
        </authorList>
    </citation>
    <scope>NUCLEOTIDE SEQUENCE</scope>
    <source>
        <strain evidence="3">NBRC 105413</strain>
    </source>
</reference>
<dbReference type="InterPro" id="IPR056516">
    <property type="entry name" value="INTS7_N"/>
</dbReference>
<dbReference type="Proteomes" id="UP001145021">
    <property type="component" value="Unassembled WGS sequence"/>
</dbReference>
<evidence type="ECO:0000256" key="1">
    <source>
        <dbReference type="ARBA" id="ARBA00008565"/>
    </source>
</evidence>
<sequence>MSVLSQFSPAAMSADWAFKQMFKLESDCRTQVPATQVHAVGQFPKLFDQFPFPTLVNSAFLKLGDLFRGSSNTLRYHIAQVFETSQHHLPQITHKEELLKRVLAVLYSNDPIARSLALRLLGNGSIVFAMYPEAQHGVLLRFQSTHPLEIAAAVQATEHMLKYSPAFLSVVWETVIAKASDTQVLDTTRTQLIHSLRHAASNLQLCTVLYDHCRTWMSHPESTAIVQNATMATWKSIIQRHNELRLEDAEFISCFVQSRLSSTCHAALALLDKWIPKNQVADMGADETIDNIRDRLVSLVRLQFRNSPNEIDMYRARLALKVLAKIEGSSSDSSGGAPPESWELVEAFCAWSFGVYRGSVPSSQPVLEFIQRSLAAGSSLSEASAIYALDSGHFAEPESFLSESSCRLVGMDKSNIEYYRLISSTLLVMRVSSLLGRRDYRMAATKSVMRTWRALSQTCLSLDNGILTKSFLRSSWNWCWRTDKSSSIAGAIKDMLGSPNECITHAIANIAASGTLPSDNNASEQLASLCAKNILGFTNLTNDTKVLASEQRSIWASIVVVLIQGICAKSGTLQKEPHRDISQAANAIISWSARVCLQPEGSEAQLALYAVSGPPAHLWQRVLCLLAANGIWTAVSSLCKATPVPRLSSQLQTWIRSVCLFADSECAIKDAEECLRLADSAIANLGILDMQKVVLRFQLFIVQLRRESTDLLNGWRQFCHSDSLHPSCIVSAKSLISRTSELEQQARLVTHTFMTIDPTTRSWLDHMQSVFAAISATVSKNDTFEEAHFGLQRVADIRGSVSALLKDTGTEPICLGSSFFSMQPNPEISIETNPDMEASGSAVTVFSGTQFQLVVEGFLKVPRRKLPATPARVVVAAWLSRQPRRSSDQDLLICARYAATAQKSSRFAPGASAEDIAKRKEEFAWENAILFETKLDGLYFECPCVIPTPSLQQIFGHYDTNIVSHVHIYCALVDTAGQAWWIGPHKSYPLIVSTTAKS</sequence>
<accession>A0A9W7XNC0</accession>
<dbReference type="SUPFAM" id="SSF48371">
    <property type="entry name" value="ARM repeat"/>
    <property type="match status" value="1"/>
</dbReference>
<dbReference type="Pfam" id="PF24436">
    <property type="entry name" value="INTS7_N"/>
    <property type="match status" value="1"/>
</dbReference>